<dbReference type="EMBL" id="CP136798">
    <property type="protein sequence ID" value="XCN12272.1"/>
    <property type="molecule type" value="Genomic_DNA"/>
</dbReference>
<reference evidence="1" key="1">
    <citation type="submission" date="2023-10" db="EMBL/GenBank/DDBJ databases">
        <title>Complete genome sequence of Streptomyces sp. JL1001.</title>
        <authorList>
            <person name="Jiang L."/>
        </authorList>
    </citation>
    <scope>NUCLEOTIDE SEQUENCE</scope>
    <source>
        <strain evidence="1">JL1001</strain>
    </source>
</reference>
<dbReference type="RefSeq" id="WP_354596101.1">
    <property type="nucleotide sequence ID" value="NZ_CP136798.1"/>
</dbReference>
<sequence>MDDHTRGRDTSPELTAVRTVLARAETALERIDDTTENADPDARDMRIALDEVVDLLAPWRRTAPPKRR</sequence>
<evidence type="ECO:0000313" key="1">
    <source>
        <dbReference type="EMBL" id="XCN12272.1"/>
    </source>
</evidence>
<gene>
    <name evidence="1" type="ORF">R1Y80_00865</name>
</gene>
<organism evidence="1">
    <name type="scientific">Streptomyces sp. JL1001</name>
    <dbReference type="NCBI Taxonomy" id="3078227"/>
    <lineage>
        <taxon>Bacteria</taxon>
        <taxon>Bacillati</taxon>
        <taxon>Actinomycetota</taxon>
        <taxon>Actinomycetes</taxon>
        <taxon>Kitasatosporales</taxon>
        <taxon>Streptomycetaceae</taxon>
        <taxon>Streptomyces</taxon>
    </lineage>
</organism>
<dbReference type="AlphaFoldDB" id="A0AAU8K9F1"/>
<accession>A0AAU8K9F1</accession>
<protein>
    <submittedName>
        <fullName evidence="1">Uncharacterized protein</fullName>
    </submittedName>
</protein>
<name>A0AAU8K9F1_9ACTN</name>
<proteinExistence type="predicted"/>